<keyword evidence="2" id="KW-1185">Reference proteome</keyword>
<dbReference type="RefSeq" id="WP_049682910.1">
    <property type="nucleotide sequence ID" value="NZ_LFZW01000001.1"/>
</dbReference>
<name>A0A0K9GY27_9BACI</name>
<dbReference type="EMBL" id="LFZW01000001">
    <property type="protein sequence ID" value="KMY51558.1"/>
    <property type="molecule type" value="Genomic_DNA"/>
</dbReference>
<dbReference type="PATRIC" id="fig|1679170.3.peg.4555"/>
<organism evidence="1 2">
    <name type="scientific">Peribacillus loiseleuriae</name>
    <dbReference type="NCBI Taxonomy" id="1679170"/>
    <lineage>
        <taxon>Bacteria</taxon>
        <taxon>Bacillati</taxon>
        <taxon>Bacillota</taxon>
        <taxon>Bacilli</taxon>
        <taxon>Bacillales</taxon>
        <taxon>Bacillaceae</taxon>
        <taxon>Peribacillus</taxon>
    </lineage>
</organism>
<dbReference type="Proteomes" id="UP000037146">
    <property type="component" value="Unassembled WGS sequence"/>
</dbReference>
<proteinExistence type="predicted"/>
<protein>
    <submittedName>
        <fullName evidence="1">Uncharacterized protein</fullName>
    </submittedName>
</protein>
<dbReference type="OrthoDB" id="2456435at2"/>
<reference evidence="2" key="1">
    <citation type="submission" date="2015-07" db="EMBL/GenBank/DDBJ databases">
        <title>Genome sequencing project for genomic taxonomy and phylogenomics of Bacillus-like bacteria.</title>
        <authorList>
            <person name="Liu B."/>
            <person name="Wang J."/>
            <person name="Zhu Y."/>
            <person name="Liu G."/>
            <person name="Chen Q."/>
            <person name="Chen Z."/>
            <person name="Lan J."/>
            <person name="Che J."/>
            <person name="Ge C."/>
            <person name="Shi H."/>
            <person name="Pan Z."/>
            <person name="Liu X."/>
        </authorList>
    </citation>
    <scope>NUCLEOTIDE SEQUENCE [LARGE SCALE GENOMIC DNA]</scope>
    <source>
        <strain evidence="2">FJAT-27997</strain>
    </source>
</reference>
<dbReference type="AlphaFoldDB" id="A0A0K9GY27"/>
<evidence type="ECO:0000313" key="2">
    <source>
        <dbReference type="Proteomes" id="UP000037146"/>
    </source>
</evidence>
<gene>
    <name evidence="1" type="ORF">AC625_20075</name>
</gene>
<evidence type="ECO:0000313" key="1">
    <source>
        <dbReference type="EMBL" id="KMY51558.1"/>
    </source>
</evidence>
<sequence>MNIFKISIKGVEILIQKGILRLVDFGNDTTIEVALNVHLTVVNFINTMSYSQERVTLFSK</sequence>
<accession>A0A0K9GY27</accession>
<comment type="caution">
    <text evidence="1">The sequence shown here is derived from an EMBL/GenBank/DDBJ whole genome shotgun (WGS) entry which is preliminary data.</text>
</comment>